<sequence length="49" mass="5205">MIIRQDAGDGATHSVVILSHGEGGNDEIRTTFSGTPGRYISMDRGGKSR</sequence>
<feature type="region of interest" description="Disordered" evidence="1">
    <location>
        <begin position="21"/>
        <end position="49"/>
    </location>
</feature>
<evidence type="ECO:0000313" key="2">
    <source>
        <dbReference type="EMBL" id="KUG05737.1"/>
    </source>
</evidence>
<protein>
    <submittedName>
        <fullName evidence="2">Uncharacterized protein</fullName>
    </submittedName>
</protein>
<dbReference type="EMBL" id="LNQE01001772">
    <property type="protein sequence ID" value="KUG05737.1"/>
    <property type="molecule type" value="Genomic_DNA"/>
</dbReference>
<organism evidence="2">
    <name type="scientific">hydrocarbon metagenome</name>
    <dbReference type="NCBI Taxonomy" id="938273"/>
    <lineage>
        <taxon>unclassified sequences</taxon>
        <taxon>metagenomes</taxon>
        <taxon>ecological metagenomes</taxon>
    </lineage>
</organism>
<proteinExistence type="predicted"/>
<dbReference type="AlphaFoldDB" id="A0A0W8EAU7"/>
<comment type="caution">
    <text evidence="2">The sequence shown here is derived from an EMBL/GenBank/DDBJ whole genome shotgun (WGS) entry which is preliminary data.</text>
</comment>
<gene>
    <name evidence="2" type="ORF">ASZ90_016820</name>
</gene>
<evidence type="ECO:0000256" key="1">
    <source>
        <dbReference type="SAM" id="MobiDB-lite"/>
    </source>
</evidence>
<accession>A0A0W8EAU7</accession>
<reference evidence="2" key="1">
    <citation type="journal article" date="2015" name="Proc. Natl. Acad. Sci. U.S.A.">
        <title>Networks of energetic and metabolic interactions define dynamics in microbial communities.</title>
        <authorList>
            <person name="Embree M."/>
            <person name="Liu J.K."/>
            <person name="Al-Bassam M.M."/>
            <person name="Zengler K."/>
        </authorList>
    </citation>
    <scope>NUCLEOTIDE SEQUENCE</scope>
</reference>
<name>A0A0W8EAU7_9ZZZZ</name>